<dbReference type="InterPro" id="IPR002013">
    <property type="entry name" value="SAC_dom"/>
</dbReference>
<evidence type="ECO:0000313" key="6">
    <source>
        <dbReference type="Proteomes" id="UP000664169"/>
    </source>
</evidence>
<reference evidence="5" key="1">
    <citation type="submission" date="2021-03" db="EMBL/GenBank/DDBJ databases">
        <authorList>
            <person name="Tagirdzhanova G."/>
        </authorList>
    </citation>
    <scope>NUCLEOTIDE SEQUENCE</scope>
</reference>
<dbReference type="GO" id="GO:0005783">
    <property type="term" value="C:endoplasmic reticulum"/>
    <property type="evidence" value="ECO:0007669"/>
    <property type="project" value="TreeGrafter"/>
</dbReference>
<feature type="compositionally biased region" description="Polar residues" evidence="1">
    <location>
        <begin position="840"/>
        <end position="849"/>
    </location>
</feature>
<dbReference type="Pfam" id="PF02383">
    <property type="entry name" value="Syja_N"/>
    <property type="match status" value="1"/>
</dbReference>
<feature type="signal peptide" evidence="2">
    <location>
        <begin position="1"/>
        <end position="16"/>
    </location>
</feature>
<dbReference type="OrthoDB" id="405996at2759"/>
<dbReference type="InterPro" id="IPR034753">
    <property type="entry name" value="hSac2"/>
</dbReference>
<dbReference type="Proteomes" id="UP000664169">
    <property type="component" value="Unassembled WGS sequence"/>
</dbReference>
<feature type="chain" id="PRO_5034865292" evidence="2">
    <location>
        <begin position="17"/>
        <end position="966"/>
    </location>
</feature>
<dbReference type="PANTHER" id="PTHR45662:SF7">
    <property type="entry name" value="SACI DOMAIN PROTEIN (AFU_ORTHOLOGUE AFUA_1G15890)"/>
    <property type="match status" value="1"/>
</dbReference>
<feature type="region of interest" description="Disordered" evidence="1">
    <location>
        <begin position="829"/>
        <end position="849"/>
    </location>
</feature>
<proteinExistence type="predicted"/>
<keyword evidence="6" id="KW-1185">Reference proteome</keyword>
<dbReference type="InterPro" id="IPR022158">
    <property type="entry name" value="Inositol_phosphatase"/>
</dbReference>
<evidence type="ECO:0000259" key="4">
    <source>
        <dbReference type="PROSITE" id="PS51791"/>
    </source>
</evidence>
<accession>A0A8H3I4A6</accession>
<feature type="domain" description="HSac2" evidence="4">
    <location>
        <begin position="695"/>
        <end position="865"/>
    </location>
</feature>
<evidence type="ECO:0000256" key="2">
    <source>
        <dbReference type="SAM" id="SignalP"/>
    </source>
</evidence>
<dbReference type="GO" id="GO:0043812">
    <property type="term" value="F:phosphatidylinositol-4-phosphate phosphatase activity"/>
    <property type="evidence" value="ECO:0007669"/>
    <property type="project" value="TreeGrafter"/>
</dbReference>
<dbReference type="Pfam" id="PF12456">
    <property type="entry name" value="hSac2"/>
    <property type="match status" value="1"/>
</dbReference>
<comment type="caution">
    <text evidence="5">The sequence shown here is derived from an EMBL/GenBank/DDBJ whole genome shotgun (WGS) entry which is preliminary data.</text>
</comment>
<feature type="compositionally biased region" description="Polar residues" evidence="1">
    <location>
        <begin position="203"/>
        <end position="244"/>
    </location>
</feature>
<feature type="region of interest" description="Disordered" evidence="1">
    <location>
        <begin position="197"/>
        <end position="251"/>
    </location>
</feature>
<feature type="compositionally biased region" description="Basic and acidic residues" evidence="1">
    <location>
        <begin position="141"/>
        <end position="151"/>
    </location>
</feature>
<dbReference type="EMBL" id="CAJPDQ010000003">
    <property type="protein sequence ID" value="CAF9906805.1"/>
    <property type="molecule type" value="Genomic_DNA"/>
</dbReference>
<evidence type="ECO:0000313" key="5">
    <source>
        <dbReference type="EMBL" id="CAF9906805.1"/>
    </source>
</evidence>
<evidence type="ECO:0000259" key="3">
    <source>
        <dbReference type="PROSITE" id="PS50275"/>
    </source>
</evidence>
<keyword evidence="2" id="KW-0732">Signal</keyword>
<feature type="domain" description="SAC" evidence="3">
    <location>
        <begin position="269"/>
        <end position="625"/>
    </location>
</feature>
<dbReference type="PROSITE" id="PS50275">
    <property type="entry name" value="SAC"/>
    <property type="match status" value="1"/>
</dbReference>
<protein>
    <submittedName>
        <fullName evidence="5">Uncharacterized protein</fullName>
    </submittedName>
</protein>
<organism evidence="5 6">
    <name type="scientific">Gomphillus americanus</name>
    <dbReference type="NCBI Taxonomy" id="1940652"/>
    <lineage>
        <taxon>Eukaryota</taxon>
        <taxon>Fungi</taxon>
        <taxon>Dikarya</taxon>
        <taxon>Ascomycota</taxon>
        <taxon>Pezizomycotina</taxon>
        <taxon>Lecanoromycetes</taxon>
        <taxon>OSLEUM clade</taxon>
        <taxon>Ostropomycetidae</taxon>
        <taxon>Ostropales</taxon>
        <taxon>Graphidaceae</taxon>
        <taxon>Gomphilloideae</taxon>
        <taxon>Gomphillus</taxon>
    </lineage>
</organism>
<dbReference type="PROSITE" id="PS51791">
    <property type="entry name" value="HSAC2"/>
    <property type="match status" value="1"/>
</dbReference>
<gene>
    <name evidence="5" type="ORF">GOMPHAMPRED_004936</name>
</gene>
<dbReference type="GO" id="GO:0046856">
    <property type="term" value="P:phosphatidylinositol dephosphorylation"/>
    <property type="evidence" value="ECO:0007669"/>
    <property type="project" value="TreeGrafter"/>
</dbReference>
<feature type="region of interest" description="Disordered" evidence="1">
    <location>
        <begin position="896"/>
        <end position="915"/>
    </location>
</feature>
<dbReference type="AlphaFoldDB" id="A0A8H3I4A6"/>
<feature type="region of interest" description="Disordered" evidence="1">
    <location>
        <begin position="122"/>
        <end position="167"/>
    </location>
</feature>
<evidence type="ECO:0000256" key="1">
    <source>
        <dbReference type="SAM" id="MobiDB-lite"/>
    </source>
</evidence>
<sequence>MPGLVKKFLVFASVDALFLQPHAHRSQKPSPGLQISYGNPVIKTAATYPKDLNALPSVEAHGIVGLFTVASLSYLVLITKREQVAQIYGRPIYVISGVTIVPLSSQSEAKLAIESTRRNLTQGADRLEIDTSDTESGNDNRGTELGEHESDPVTPFSEHTSNLGHVKSTESIAQDVISKKGAYGRFAERWFSKKGWSAERQRSQGMSSSSDLGEITSSKIENPSISVSTAGDQESNEEQSSQKPASDVETTSETSSVAIALLPKLLRTTRLLLHSRSFYFSYDHDITRRLGSTSGKTSQVPLYKEVDPQSFVDAGQYSYVLPILQGFVSQRAFTVDKQESLISSFTQDTGEVIELQEVAADGSAEPSSVRYKDFLVTLISRRSTGRPGLRYLRRGVDDNGNAANYVETEQILSDPSWSTQSKIYSFTQIRGSIPLFFSQSPYSLKPMPIISHSFDTNQSAFKKHFSNIVNTYGQSQVALLVDKHGTEAKIGEAYEDHMKYLNEHNGITGKKIGFEWFDFHNVCRGMKFENVSILMDTLDETLSTFGYTVEENYKASRTQNGILRTSCMDCLDRTNVVQSACGRWALENQLDDEGISLDMQKDGSTRWFDVMWADNGDAISKQYASTAALKGDYTRTRKRDYRGALNDFSLTLGRYYNNIVNDFFSQAAIDFLLGRVTDVVFAEFESNMMSADPGMSMSKVRQNAVDISVKIVVEDRTEELRGGWVMATPYVTNTLRSVPLEEMVLLITDAALYAVRFNWATEKVKAFERIESKDVTRIYWGTYITNTFSSYQTDTRRNIGLVVEYHASDETNAKVNTRSMSTSAGVFVEERSTTDDPANANLSEGSARNTLPGAMKDETKETTIIDSVKNVVQPAKSSSNETRIIAFKALPSRNGARAQFQASDDAEHPEPDESELVGSVCGEIARMAGRPSSWVEQKDIVSLAEAKKNTGIIETLGHSLKKLVWA</sequence>
<dbReference type="PANTHER" id="PTHR45662">
    <property type="entry name" value="PHOSPHATIDYLINOSITIDE PHOSPHATASE SAC1"/>
    <property type="match status" value="1"/>
</dbReference>
<name>A0A8H3I4A6_9LECA</name>